<comment type="subunit">
    <text evidence="4">Homohexamer (dimer of homotrimers).</text>
</comment>
<evidence type="ECO:0000313" key="11">
    <source>
        <dbReference type="Proteomes" id="UP001154282"/>
    </source>
</evidence>
<dbReference type="Gene3D" id="3.40.220.10">
    <property type="entry name" value="Leucine Aminopeptidase, subunit E, domain 1"/>
    <property type="match status" value="1"/>
</dbReference>
<evidence type="ECO:0000256" key="5">
    <source>
        <dbReference type="ARBA" id="ARBA00022438"/>
    </source>
</evidence>
<dbReference type="SUPFAM" id="SSF52949">
    <property type="entry name" value="Macro domain-like"/>
    <property type="match status" value="1"/>
</dbReference>
<comment type="catalytic activity">
    <reaction evidence="2">
        <text>Release of N-terminal proline from a peptide.</text>
        <dbReference type="EC" id="3.4.11.5"/>
    </reaction>
</comment>
<accession>A0AAV0KZZ7</accession>
<dbReference type="NCBIfam" id="NF002076">
    <property type="entry name" value="PRK00913.2-3"/>
    <property type="match status" value="1"/>
</dbReference>
<proteinExistence type="inferred from homology"/>
<dbReference type="GO" id="GO:0005737">
    <property type="term" value="C:cytoplasm"/>
    <property type="evidence" value="ECO:0007669"/>
    <property type="project" value="InterPro"/>
</dbReference>
<dbReference type="Pfam" id="PF00883">
    <property type="entry name" value="Peptidase_M17"/>
    <property type="match status" value="1"/>
</dbReference>
<keyword evidence="5" id="KW-0031">Aminopeptidase</keyword>
<dbReference type="PANTHER" id="PTHR11963">
    <property type="entry name" value="LEUCINE AMINOPEPTIDASE-RELATED"/>
    <property type="match status" value="1"/>
</dbReference>
<organism evidence="10 11">
    <name type="scientific">Linum tenue</name>
    <dbReference type="NCBI Taxonomy" id="586396"/>
    <lineage>
        <taxon>Eukaryota</taxon>
        <taxon>Viridiplantae</taxon>
        <taxon>Streptophyta</taxon>
        <taxon>Embryophyta</taxon>
        <taxon>Tracheophyta</taxon>
        <taxon>Spermatophyta</taxon>
        <taxon>Magnoliopsida</taxon>
        <taxon>eudicotyledons</taxon>
        <taxon>Gunneridae</taxon>
        <taxon>Pentapetalae</taxon>
        <taxon>rosids</taxon>
        <taxon>fabids</taxon>
        <taxon>Malpighiales</taxon>
        <taxon>Linaceae</taxon>
        <taxon>Linum</taxon>
    </lineage>
</organism>
<keyword evidence="11" id="KW-1185">Reference proteome</keyword>
<evidence type="ECO:0000259" key="9">
    <source>
        <dbReference type="PROSITE" id="PS00631"/>
    </source>
</evidence>
<dbReference type="InterPro" id="IPR043472">
    <property type="entry name" value="Macro_dom-like"/>
</dbReference>
<dbReference type="PANTHER" id="PTHR11963:SF23">
    <property type="entry name" value="CYTOSOL AMINOPEPTIDASE"/>
    <property type="match status" value="1"/>
</dbReference>
<dbReference type="InterPro" id="IPR023042">
    <property type="entry name" value="Peptidase_M17_leu_NH2_pept"/>
</dbReference>
<evidence type="ECO:0000256" key="7">
    <source>
        <dbReference type="ARBA" id="ARBA00022723"/>
    </source>
</evidence>
<dbReference type="GO" id="GO:0006508">
    <property type="term" value="P:proteolysis"/>
    <property type="evidence" value="ECO:0007669"/>
    <property type="project" value="UniProtKB-KW"/>
</dbReference>
<feature type="domain" description="Cytosol aminopeptidase" evidence="9">
    <location>
        <begin position="506"/>
        <end position="513"/>
    </location>
</feature>
<feature type="non-terminal residue" evidence="10">
    <location>
        <position position="1"/>
    </location>
</feature>
<dbReference type="EMBL" id="CAMGYJ010000006">
    <property type="protein sequence ID" value="CAI0427531.1"/>
    <property type="molecule type" value="Genomic_DNA"/>
</dbReference>
<dbReference type="AlphaFoldDB" id="A0AAV0KZZ7"/>
<evidence type="ECO:0000256" key="8">
    <source>
        <dbReference type="ARBA" id="ARBA00022801"/>
    </source>
</evidence>
<dbReference type="Gene3D" id="3.40.630.10">
    <property type="entry name" value="Zn peptidases"/>
    <property type="match status" value="1"/>
</dbReference>
<keyword evidence="6" id="KW-0645">Protease</keyword>
<reference evidence="10" key="1">
    <citation type="submission" date="2022-08" db="EMBL/GenBank/DDBJ databases">
        <authorList>
            <person name="Gutierrez-Valencia J."/>
        </authorList>
    </citation>
    <scope>NUCLEOTIDE SEQUENCE</scope>
</reference>
<evidence type="ECO:0000256" key="2">
    <source>
        <dbReference type="ARBA" id="ARBA00001585"/>
    </source>
</evidence>
<dbReference type="PRINTS" id="PR00481">
    <property type="entry name" value="LAMNOPPTDASE"/>
</dbReference>
<comment type="similarity">
    <text evidence="3">Belongs to the peptidase M17 family.</text>
</comment>
<name>A0AAV0KZZ7_9ROSI</name>
<evidence type="ECO:0000256" key="1">
    <source>
        <dbReference type="ARBA" id="ARBA00000135"/>
    </source>
</evidence>
<dbReference type="InterPro" id="IPR008283">
    <property type="entry name" value="Peptidase_M17_N"/>
</dbReference>
<evidence type="ECO:0000256" key="3">
    <source>
        <dbReference type="ARBA" id="ARBA00009528"/>
    </source>
</evidence>
<dbReference type="FunFam" id="3.40.630.10:FF:000033">
    <property type="entry name" value="M17 leucyl aminopeptidase"/>
    <property type="match status" value="1"/>
</dbReference>
<keyword evidence="7" id="KW-0479">Metal-binding</keyword>
<evidence type="ECO:0000313" key="10">
    <source>
        <dbReference type="EMBL" id="CAI0427531.1"/>
    </source>
</evidence>
<dbReference type="InterPro" id="IPR000819">
    <property type="entry name" value="Peptidase_M17_C"/>
</dbReference>
<dbReference type="Pfam" id="PF02789">
    <property type="entry name" value="Peptidase_M17_N"/>
    <property type="match status" value="1"/>
</dbReference>
<protein>
    <recommendedName>
        <fullName evidence="9">Cytosol aminopeptidase domain-containing protein</fullName>
    </recommendedName>
</protein>
<comment type="catalytic activity">
    <reaction evidence="1">
        <text>Release of an N-terminal amino acid, Xaa-|-Yaa-, in which Xaa is preferably Leu, but may be other amino acids including Pro although not Arg or Lys, and Yaa may be Pro. Amino acid amides and methyl esters are also readily hydrolyzed, but rates on arylamides are exceedingly low.</text>
        <dbReference type="EC" id="3.4.11.1"/>
    </reaction>
</comment>
<keyword evidence="8" id="KW-0378">Hydrolase</keyword>
<dbReference type="CDD" id="cd00433">
    <property type="entry name" value="Peptidase_M17"/>
    <property type="match status" value="1"/>
</dbReference>
<dbReference type="HAMAP" id="MF_00181">
    <property type="entry name" value="Cytosol_peptidase_M17"/>
    <property type="match status" value="1"/>
</dbReference>
<dbReference type="InterPro" id="IPR011356">
    <property type="entry name" value="Leucine_aapep/pepB"/>
</dbReference>
<dbReference type="SUPFAM" id="SSF53187">
    <property type="entry name" value="Zn-dependent exopeptidases"/>
    <property type="match status" value="1"/>
</dbReference>
<evidence type="ECO:0000256" key="4">
    <source>
        <dbReference type="ARBA" id="ARBA00011867"/>
    </source>
</evidence>
<gene>
    <name evidence="10" type="ORF">LITE_LOCUS21240</name>
</gene>
<dbReference type="GO" id="GO:0030145">
    <property type="term" value="F:manganese ion binding"/>
    <property type="evidence" value="ECO:0007669"/>
    <property type="project" value="InterPro"/>
</dbReference>
<evidence type="ECO:0000256" key="6">
    <source>
        <dbReference type="ARBA" id="ARBA00022670"/>
    </source>
</evidence>
<dbReference type="GO" id="GO:0070006">
    <property type="term" value="F:metalloaminopeptidase activity"/>
    <property type="evidence" value="ECO:0007669"/>
    <property type="project" value="InterPro"/>
</dbReference>
<comment type="caution">
    <text evidence="10">The sequence shown here is derived from an EMBL/GenBank/DDBJ whole genome shotgun (WGS) entry which is preliminary data.</text>
</comment>
<dbReference type="Proteomes" id="UP001154282">
    <property type="component" value="Unassembled WGS sequence"/>
</dbReference>
<dbReference type="PROSITE" id="PS00631">
    <property type="entry name" value="CYTOSOL_AP"/>
    <property type="match status" value="1"/>
</dbReference>
<sequence>AQLVGPFLTHSSRAAAVSFYLYPIGQTARVESLLITARWGFTIKSIGSPAAEKMAGSLLHSFATSFSSCSSSSSSRLLLSHSPPSLFFTRFRGAAAFAVPGVRFSRVLASSSSSSRSPLCYRRGQRSHMAHSIARATLGLTQPNAVDVPKIAFAAKEIDAVEWKGDLLAVGVTEKDMAKDESSKFDNSLLKKLDSQLGGLLSEASSEEDFTGKAGQSMVLRLPGMSSKRIGLIGLGQSSSTTFAFRGFGEAFAAAAKSTQANSAAVTLATTSSISNDSKLSTASAIASGTLLGLYEDTRYKSEGKKPVLKSVDFVGLGSGAEIEKKLKYAEDVSTAVIFGKELVNSPANVLTPVVLAEEASKIASTYSDVFTATILDAEKCEELKMGSYLGVAAASANPPRFIHLCYKPSSGPVKTKLALVGKGLTFDSGGYNIKTGAGCSIELMKFDMGGSAAVLGAAKAIGQVKPPGVEVHFIVAACENMISGTGMRPGDVVTASNGKTIEVNNTDAEGRLTLADALVYACNQGVDKIIDLATLTGACVVALGPSIAEASGEKFWRMPLEESYWESMKSGVADMVNTGGRQGGSITAALFLKQFVDEKVQWMHIDMAGPVWNDKKRAATGFGIGTLVEWVLLNSSS</sequence>